<dbReference type="AlphaFoldDB" id="A0A151R2W1"/>
<dbReference type="Gramene" id="C.cajan_45152.t">
    <property type="protein sequence ID" value="C.cajan_45152.t.cds1"/>
    <property type="gene ID" value="C.cajan_45152"/>
</dbReference>
<reference evidence="1" key="1">
    <citation type="journal article" date="2012" name="Nat. Biotechnol.">
        <title>Draft genome sequence of pigeonpea (Cajanus cajan), an orphan legume crop of resource-poor farmers.</title>
        <authorList>
            <person name="Varshney R.K."/>
            <person name="Chen W."/>
            <person name="Li Y."/>
            <person name="Bharti A.K."/>
            <person name="Saxena R.K."/>
            <person name="Schlueter J.A."/>
            <person name="Donoghue M.T."/>
            <person name="Azam S."/>
            <person name="Fan G."/>
            <person name="Whaley A.M."/>
            <person name="Farmer A.D."/>
            <person name="Sheridan J."/>
            <person name="Iwata A."/>
            <person name="Tuteja R."/>
            <person name="Penmetsa R.V."/>
            <person name="Wu W."/>
            <person name="Upadhyaya H.D."/>
            <person name="Yang S.P."/>
            <person name="Shah T."/>
            <person name="Saxena K.B."/>
            <person name="Michael T."/>
            <person name="McCombie W.R."/>
            <person name="Yang B."/>
            <person name="Zhang G."/>
            <person name="Yang H."/>
            <person name="Wang J."/>
            <person name="Spillane C."/>
            <person name="Cook D.R."/>
            <person name="May G.D."/>
            <person name="Xu X."/>
            <person name="Jackson S.A."/>
        </authorList>
    </citation>
    <scope>NUCLEOTIDE SEQUENCE [LARGE SCALE GENOMIC DNA]</scope>
</reference>
<evidence type="ECO:0000313" key="1">
    <source>
        <dbReference type="EMBL" id="KYP36849.1"/>
    </source>
</evidence>
<accession>A0A151R2W1</accession>
<dbReference type="Proteomes" id="UP000075243">
    <property type="component" value="Unassembled WGS sequence"/>
</dbReference>
<evidence type="ECO:0008006" key="3">
    <source>
        <dbReference type="Google" id="ProtNLM"/>
    </source>
</evidence>
<name>A0A151R2W1_CAJCA</name>
<gene>
    <name evidence="1" type="ORF">KK1_041997</name>
</gene>
<organism evidence="1 2">
    <name type="scientific">Cajanus cajan</name>
    <name type="common">Pigeon pea</name>
    <name type="synonym">Cajanus indicus</name>
    <dbReference type="NCBI Taxonomy" id="3821"/>
    <lineage>
        <taxon>Eukaryota</taxon>
        <taxon>Viridiplantae</taxon>
        <taxon>Streptophyta</taxon>
        <taxon>Embryophyta</taxon>
        <taxon>Tracheophyta</taxon>
        <taxon>Spermatophyta</taxon>
        <taxon>Magnoliopsida</taxon>
        <taxon>eudicotyledons</taxon>
        <taxon>Gunneridae</taxon>
        <taxon>Pentapetalae</taxon>
        <taxon>rosids</taxon>
        <taxon>fabids</taxon>
        <taxon>Fabales</taxon>
        <taxon>Fabaceae</taxon>
        <taxon>Papilionoideae</taxon>
        <taxon>50 kb inversion clade</taxon>
        <taxon>NPAAA clade</taxon>
        <taxon>indigoferoid/millettioid clade</taxon>
        <taxon>Phaseoleae</taxon>
        <taxon>Cajanus</taxon>
    </lineage>
</organism>
<evidence type="ECO:0000313" key="2">
    <source>
        <dbReference type="Proteomes" id="UP000075243"/>
    </source>
</evidence>
<proteinExistence type="predicted"/>
<protein>
    <recommendedName>
        <fullName evidence="3">Reverse transcriptase domain-containing protein</fullName>
    </recommendedName>
</protein>
<keyword evidence="2" id="KW-1185">Reference proteome</keyword>
<sequence>MDVLHLFFMNDLLLFGEASRDQTSVVFECLDSFTNLVELKLRCFTPKGLSTIVGLSYVAR</sequence>
<dbReference type="EMBL" id="KQ484165">
    <property type="protein sequence ID" value="KYP36849.1"/>
    <property type="molecule type" value="Genomic_DNA"/>
</dbReference>